<gene>
    <name evidence="2" type="ORF">FKW44_005336</name>
</gene>
<feature type="chain" id="PRO_5030806418" evidence="1">
    <location>
        <begin position="24"/>
        <end position="62"/>
    </location>
</feature>
<organism evidence="2 3">
    <name type="scientific">Caligus rogercresseyi</name>
    <name type="common">Sea louse</name>
    <dbReference type="NCBI Taxonomy" id="217165"/>
    <lineage>
        <taxon>Eukaryota</taxon>
        <taxon>Metazoa</taxon>
        <taxon>Ecdysozoa</taxon>
        <taxon>Arthropoda</taxon>
        <taxon>Crustacea</taxon>
        <taxon>Multicrustacea</taxon>
        <taxon>Hexanauplia</taxon>
        <taxon>Copepoda</taxon>
        <taxon>Siphonostomatoida</taxon>
        <taxon>Caligidae</taxon>
        <taxon>Caligus</taxon>
    </lineage>
</organism>
<evidence type="ECO:0000313" key="2">
    <source>
        <dbReference type="EMBL" id="QQP53013.1"/>
    </source>
</evidence>
<feature type="signal peptide" evidence="1">
    <location>
        <begin position="1"/>
        <end position="23"/>
    </location>
</feature>
<dbReference type="EMBL" id="CP045892">
    <property type="protein sequence ID" value="QQP53013.1"/>
    <property type="molecule type" value="Genomic_DNA"/>
</dbReference>
<evidence type="ECO:0000313" key="3">
    <source>
        <dbReference type="Proteomes" id="UP000595437"/>
    </source>
</evidence>
<accession>A0A7T8QRX5</accession>
<evidence type="ECO:0000256" key="1">
    <source>
        <dbReference type="SAM" id="SignalP"/>
    </source>
</evidence>
<proteinExistence type="predicted"/>
<keyword evidence="3" id="KW-1185">Reference proteome</keyword>
<name>A0A7T8QRX5_CALRO</name>
<sequence>MELPYLKVVLVAFACLGVHLVEPFYARTIEKDATHTRSWSSTKDCIQAWGSQSRQLHNVHNT</sequence>
<keyword evidence="1" id="KW-0732">Signal</keyword>
<dbReference type="Proteomes" id="UP000595437">
    <property type="component" value="Chromosome 3"/>
</dbReference>
<reference evidence="3" key="1">
    <citation type="submission" date="2021-01" db="EMBL/GenBank/DDBJ databases">
        <title>Caligus Genome Assembly.</title>
        <authorList>
            <person name="Gallardo-Escarate C."/>
        </authorList>
    </citation>
    <scope>NUCLEOTIDE SEQUENCE [LARGE SCALE GENOMIC DNA]</scope>
</reference>
<dbReference type="AlphaFoldDB" id="A0A7T8QRX5"/>
<protein>
    <submittedName>
        <fullName evidence="2">Uncharacterized protein</fullName>
    </submittedName>
</protein>